<feature type="domain" description="AB hydrolase-1" evidence="2">
    <location>
        <begin position="44"/>
        <end position="259"/>
    </location>
</feature>
<dbReference type="InterPro" id="IPR006311">
    <property type="entry name" value="TAT_signal"/>
</dbReference>
<name>A0A560DGD9_9BRAD</name>
<evidence type="ECO:0000259" key="2">
    <source>
        <dbReference type="Pfam" id="PF12697"/>
    </source>
</evidence>
<dbReference type="RefSeq" id="WP_145667284.1">
    <property type="nucleotide sequence ID" value="NZ_VITK01000007.1"/>
</dbReference>
<dbReference type="InterPro" id="IPR000073">
    <property type="entry name" value="AB_hydrolase_1"/>
</dbReference>
<gene>
    <name evidence="3" type="ORF">FBZ96_107373</name>
</gene>
<dbReference type="PANTHER" id="PTHR37017">
    <property type="entry name" value="AB HYDROLASE-1 DOMAIN-CONTAINING PROTEIN-RELATED"/>
    <property type="match status" value="1"/>
</dbReference>
<sequence length="267" mass="28760">MVRSIITRRRLLGSLGAAAGSASALASGAFIGPARAQSVQKTYVLVPGAYYGAWSWHRVTERLQKQGHRVFALTLTGLAERSHLLNKDITLDTHIADIANLVEWEDLTDICLVAHSYGGCPASGALERIGGRVSSIVWVDAIKPADGQAFRDLVPFPIEEGAISRPAPKAIPPTSFNDPKDVAWVLSKVTPHPIGTFLQPVKLTGAREKVAKKTYIRLPKFQAAAMDKAAAECKADSSWTVLENTTSGHSVMIVEPDWLTDVLTKAA</sequence>
<dbReference type="PROSITE" id="PS51318">
    <property type="entry name" value="TAT"/>
    <property type="match status" value="1"/>
</dbReference>
<dbReference type="SUPFAM" id="SSF53474">
    <property type="entry name" value="alpha/beta-Hydrolases"/>
    <property type="match status" value="1"/>
</dbReference>
<dbReference type="OrthoDB" id="9814966at2"/>
<evidence type="ECO:0000256" key="1">
    <source>
        <dbReference type="SAM" id="SignalP"/>
    </source>
</evidence>
<dbReference type="GO" id="GO:0016787">
    <property type="term" value="F:hydrolase activity"/>
    <property type="evidence" value="ECO:0007669"/>
    <property type="project" value="UniProtKB-KW"/>
</dbReference>
<evidence type="ECO:0000313" key="4">
    <source>
        <dbReference type="Proteomes" id="UP000319949"/>
    </source>
</evidence>
<reference evidence="3 4" key="1">
    <citation type="submission" date="2019-06" db="EMBL/GenBank/DDBJ databases">
        <title>Genomic Encyclopedia of Type Strains, Phase IV (KMG-V): Genome sequencing to study the core and pangenomes of soil and plant-associated prokaryotes.</title>
        <authorList>
            <person name="Whitman W."/>
        </authorList>
    </citation>
    <scope>NUCLEOTIDE SEQUENCE [LARGE SCALE GENOMIC DNA]</scope>
    <source>
        <strain evidence="3 4">BR 510</strain>
    </source>
</reference>
<dbReference type="Pfam" id="PF12697">
    <property type="entry name" value="Abhydrolase_6"/>
    <property type="match status" value="1"/>
</dbReference>
<proteinExistence type="predicted"/>
<dbReference type="EMBL" id="VITK01000007">
    <property type="protein sequence ID" value="TWA96179.1"/>
    <property type="molecule type" value="Genomic_DNA"/>
</dbReference>
<dbReference type="InterPro" id="IPR052897">
    <property type="entry name" value="Sec-Metab_Biosynth_Hydrolase"/>
</dbReference>
<dbReference type="InterPro" id="IPR029058">
    <property type="entry name" value="AB_hydrolase_fold"/>
</dbReference>
<keyword evidence="3" id="KW-0378">Hydrolase</keyword>
<evidence type="ECO:0000313" key="3">
    <source>
        <dbReference type="EMBL" id="TWA96179.1"/>
    </source>
</evidence>
<dbReference type="Proteomes" id="UP000319949">
    <property type="component" value="Unassembled WGS sequence"/>
</dbReference>
<feature type="chain" id="PRO_5021885809" evidence="1">
    <location>
        <begin position="27"/>
        <end position="267"/>
    </location>
</feature>
<comment type="caution">
    <text evidence="3">The sequence shown here is derived from an EMBL/GenBank/DDBJ whole genome shotgun (WGS) entry which is preliminary data.</text>
</comment>
<keyword evidence="4" id="KW-1185">Reference proteome</keyword>
<dbReference type="AlphaFoldDB" id="A0A560DGD9"/>
<dbReference type="STRING" id="1803665.GCA_001641335_06875"/>
<feature type="signal peptide" evidence="1">
    <location>
        <begin position="1"/>
        <end position="26"/>
    </location>
</feature>
<dbReference type="Gene3D" id="3.40.50.1820">
    <property type="entry name" value="alpha/beta hydrolase"/>
    <property type="match status" value="1"/>
</dbReference>
<dbReference type="PANTHER" id="PTHR37017:SF11">
    <property type="entry name" value="ESTERASE_LIPASE_THIOESTERASE DOMAIN-CONTAINING PROTEIN"/>
    <property type="match status" value="1"/>
</dbReference>
<protein>
    <submittedName>
        <fullName evidence="3">Alpha/beta hydrolase family protein</fullName>
    </submittedName>
</protein>
<accession>A0A560DGD9</accession>
<organism evidence="3 4">
    <name type="scientific">Bradyrhizobium stylosanthis</name>
    <dbReference type="NCBI Taxonomy" id="1803665"/>
    <lineage>
        <taxon>Bacteria</taxon>
        <taxon>Pseudomonadati</taxon>
        <taxon>Pseudomonadota</taxon>
        <taxon>Alphaproteobacteria</taxon>
        <taxon>Hyphomicrobiales</taxon>
        <taxon>Nitrobacteraceae</taxon>
        <taxon>Bradyrhizobium</taxon>
    </lineage>
</organism>
<keyword evidence="1" id="KW-0732">Signal</keyword>